<evidence type="ECO:0000259" key="4">
    <source>
        <dbReference type="Pfam" id="PF08028"/>
    </source>
</evidence>
<reference evidence="5 6" key="1">
    <citation type="submission" date="2021-01" db="EMBL/GenBank/DDBJ databases">
        <title>Actinoplanes sp. nov. LDG1-06 isolated from lichen.</title>
        <authorList>
            <person name="Saeng-In P."/>
            <person name="Phongsopitanun W."/>
            <person name="Kanchanasin P."/>
            <person name="Yuki M."/>
            <person name="Kudo T."/>
            <person name="Ohkuma M."/>
            <person name="Tanasupawat S."/>
        </authorList>
    </citation>
    <scope>NUCLEOTIDE SEQUENCE [LARGE SCALE GENOMIC DNA]</scope>
    <source>
        <strain evidence="5 6">LDG1-06</strain>
    </source>
</reference>
<name>A0ABS2A3G0_9ACTN</name>
<dbReference type="InterPro" id="IPR037069">
    <property type="entry name" value="AcylCoA_DH/ox_N_sf"/>
</dbReference>
<keyword evidence="2" id="KW-0560">Oxidoreductase</keyword>
<evidence type="ECO:0000313" key="6">
    <source>
        <dbReference type="Proteomes" id="UP000632138"/>
    </source>
</evidence>
<dbReference type="RefSeq" id="WP_203374135.1">
    <property type="nucleotide sequence ID" value="NZ_JAENHP010000001.1"/>
</dbReference>
<keyword evidence="1" id="KW-0285">Flavoprotein</keyword>
<dbReference type="Pfam" id="PF08028">
    <property type="entry name" value="Acyl-CoA_dh_2"/>
    <property type="match status" value="1"/>
</dbReference>
<dbReference type="Gene3D" id="2.40.110.10">
    <property type="entry name" value="Butyryl-CoA Dehydrogenase, subunit A, domain 2"/>
    <property type="match status" value="1"/>
</dbReference>
<protein>
    <submittedName>
        <fullName evidence="5">Acyl-CoA dehydrogenase family protein</fullName>
    </submittedName>
</protein>
<dbReference type="InterPro" id="IPR013107">
    <property type="entry name" value="Acyl-CoA_DH_C"/>
</dbReference>
<comment type="caution">
    <text evidence="5">The sequence shown here is derived from an EMBL/GenBank/DDBJ whole genome shotgun (WGS) entry which is preliminary data.</text>
</comment>
<accession>A0ABS2A3G0</accession>
<keyword evidence="6" id="KW-1185">Reference proteome</keyword>
<dbReference type="PANTHER" id="PTHR48083">
    <property type="entry name" value="MEDIUM-CHAIN SPECIFIC ACYL-COA DEHYDROGENASE, MITOCHONDRIAL-RELATED"/>
    <property type="match status" value="1"/>
</dbReference>
<dbReference type="SUPFAM" id="SSF47203">
    <property type="entry name" value="Acyl-CoA dehydrogenase C-terminal domain-like"/>
    <property type="match status" value="1"/>
</dbReference>
<dbReference type="InterPro" id="IPR046373">
    <property type="entry name" value="Acyl-CoA_Oxase/DH_mid-dom_sf"/>
</dbReference>
<dbReference type="PIRSF" id="PIRSF016578">
    <property type="entry name" value="HsaA"/>
    <property type="match status" value="1"/>
</dbReference>
<evidence type="ECO:0000256" key="1">
    <source>
        <dbReference type="ARBA" id="ARBA00022630"/>
    </source>
</evidence>
<dbReference type="Proteomes" id="UP000632138">
    <property type="component" value="Unassembled WGS sequence"/>
</dbReference>
<proteinExistence type="predicted"/>
<dbReference type="InterPro" id="IPR009100">
    <property type="entry name" value="AcylCoA_DH/oxidase_NM_dom_sf"/>
</dbReference>
<dbReference type="InterPro" id="IPR050741">
    <property type="entry name" value="Acyl-CoA_dehydrogenase"/>
</dbReference>
<dbReference type="InterPro" id="IPR036250">
    <property type="entry name" value="AcylCo_DH-like_C"/>
</dbReference>
<dbReference type="SUPFAM" id="SSF56645">
    <property type="entry name" value="Acyl-CoA dehydrogenase NM domain-like"/>
    <property type="match status" value="1"/>
</dbReference>
<organism evidence="5 6">
    <name type="scientific">Paractinoplanes ovalisporus</name>
    <dbReference type="NCBI Taxonomy" id="2810368"/>
    <lineage>
        <taxon>Bacteria</taxon>
        <taxon>Bacillati</taxon>
        <taxon>Actinomycetota</taxon>
        <taxon>Actinomycetes</taxon>
        <taxon>Micromonosporales</taxon>
        <taxon>Micromonosporaceae</taxon>
        <taxon>Paractinoplanes</taxon>
    </lineage>
</organism>
<dbReference type="Gene3D" id="1.20.140.10">
    <property type="entry name" value="Butyryl-CoA Dehydrogenase, subunit A, domain 3"/>
    <property type="match status" value="1"/>
</dbReference>
<dbReference type="EMBL" id="JAENHP010000001">
    <property type="protein sequence ID" value="MBM2614225.1"/>
    <property type="molecule type" value="Genomic_DNA"/>
</dbReference>
<dbReference type="Gene3D" id="1.10.540.10">
    <property type="entry name" value="Acyl-CoA dehydrogenase/oxidase, N-terminal domain"/>
    <property type="match status" value="1"/>
</dbReference>
<evidence type="ECO:0000313" key="5">
    <source>
        <dbReference type="EMBL" id="MBM2614225.1"/>
    </source>
</evidence>
<dbReference type="InterPro" id="IPR006091">
    <property type="entry name" value="Acyl-CoA_Oxase/DH_mid-dom"/>
</dbReference>
<feature type="domain" description="Acyl-CoA oxidase/dehydrogenase middle" evidence="3">
    <location>
        <begin position="117"/>
        <end position="202"/>
    </location>
</feature>
<evidence type="ECO:0000256" key="2">
    <source>
        <dbReference type="ARBA" id="ARBA00023002"/>
    </source>
</evidence>
<dbReference type="Pfam" id="PF02770">
    <property type="entry name" value="Acyl-CoA_dh_M"/>
    <property type="match status" value="1"/>
</dbReference>
<gene>
    <name evidence="5" type="ORF">JIG36_01475</name>
</gene>
<feature type="domain" description="Acyl-CoA dehydrogenase C-terminal" evidence="4">
    <location>
        <begin position="230"/>
        <end position="361"/>
    </location>
</feature>
<dbReference type="PANTHER" id="PTHR48083:SF19">
    <property type="entry name" value="FLAVIN-DEPENDENT MONOOXYGENASE, OXYGENASE SUBUNIT HSAA"/>
    <property type="match status" value="1"/>
</dbReference>
<evidence type="ECO:0000259" key="3">
    <source>
        <dbReference type="Pfam" id="PF02770"/>
    </source>
</evidence>
<sequence length="387" mass="41875">MTTIPVRRPGSVHDLLARIGATAVEREEHDRPPYEEIALLKQAGIGALRLHGATLVELFETIIDLGQADPNVAHSLRNHYAFVENLLRRPRPQDEKWLDLVRAGNLFGLAATELGNEKAGRRDQIFRTAVTRTPDGLRLTGEKYYSTGNLYADFLVVAAQGPDGEPVRLVVPADRPGVLVERDWDGIGQRFTGSGTTRFDTVPVTEDDIVGTGTIYGDLPYLATFPQLYLTAVIAGILRRVARDAAGLVRGKRRTFYHAAADDPAGDPILQQSVGYLASTAYVAEAAVLRAAAALGEASAASDDQELALRAALRTAKAKVAVDEQALRAAAELFDVGGGSAVRRVAHLDRHWRNIRTLASHNPRTYKARAVGAYEISGTPLPNGGFF</sequence>